<evidence type="ECO:0008006" key="16">
    <source>
        <dbReference type="Google" id="ProtNLM"/>
    </source>
</evidence>
<dbReference type="PANTHER" id="PTHR24286">
    <property type="entry name" value="CYTOCHROME P450 26"/>
    <property type="match status" value="1"/>
</dbReference>
<evidence type="ECO:0000256" key="1">
    <source>
        <dbReference type="ARBA" id="ARBA00004167"/>
    </source>
</evidence>
<comment type="subcellular location">
    <subcellularLocation>
        <location evidence="1">Membrane</location>
        <topology evidence="1">Single-pass membrane protein</topology>
    </subcellularLocation>
</comment>
<sequence>MMVEGWTYVGLGTALLAVVLTVVARKYNEWTCAVRVKAGEPPLPAGSMGWPLLGESLHFMTCEYYEMYKQKFSKYGRTWKTHYFGSPTICTSTAESARQVLIGKQGLFEAYYPTSMSQILGPNNFMFLTGADHMKVKRFFLAALRPESIRSSVGQVEKTAMLCMKDLDGKTISVLREARLFSFNAVISLLFGESPSEEMDKLWEEFGLLEKAIFNLPINLPGTAFRKGLQARERIVKFLKQKIEQRRFEIGVAHHDVMDLMMKSIDGETLSDAEIIDNLLAGLFAGQDTSATALHWAVYHLSQNPEALEDLRDEMDRIQRSKREGEPLNWDDVKSMPMSSAVLNESVRLSVSSYLMRQAQTDVVIEGYTIPKGWRVVTWLRFFHTDPANFKDPLAFNPRRHLETPKPQNLHIFGAGVRVCPGVDFSRLEVAAFFYHLLTKYTWEVIPNPKRKIVTMPVPHLSDGLQIRVHKRMNKPEYT</sequence>
<dbReference type="GO" id="GO:0004497">
    <property type="term" value="F:monooxygenase activity"/>
    <property type="evidence" value="ECO:0007669"/>
    <property type="project" value="UniProtKB-KW"/>
</dbReference>
<organism evidence="13 14">
    <name type="scientific">Marchantia polymorpha subsp. ruderalis</name>
    <dbReference type="NCBI Taxonomy" id="1480154"/>
    <lineage>
        <taxon>Eukaryota</taxon>
        <taxon>Viridiplantae</taxon>
        <taxon>Streptophyta</taxon>
        <taxon>Embryophyta</taxon>
        <taxon>Marchantiophyta</taxon>
        <taxon>Marchantiopsida</taxon>
        <taxon>Marchantiidae</taxon>
        <taxon>Marchantiales</taxon>
        <taxon>Marchantiaceae</taxon>
        <taxon>Marchantia</taxon>
    </lineage>
</organism>
<evidence type="ECO:0000313" key="12">
    <source>
        <dbReference type="EMBL" id="BBN17442.1"/>
    </source>
</evidence>
<keyword evidence="5" id="KW-0752">Steroid biosynthesis</keyword>
<evidence type="ECO:0000256" key="7">
    <source>
        <dbReference type="ARBA" id="ARBA00023002"/>
    </source>
</evidence>
<evidence type="ECO:0000313" key="15">
    <source>
        <dbReference type="Proteomes" id="UP001162541"/>
    </source>
</evidence>
<evidence type="ECO:0000256" key="4">
    <source>
        <dbReference type="ARBA" id="ARBA00022723"/>
    </source>
</evidence>
<proteinExistence type="inferred from homology"/>
<dbReference type="PANTHER" id="PTHR24286:SF194">
    <property type="entry name" value="STEROID (22S)-HYDROXYLASE"/>
    <property type="match status" value="1"/>
</dbReference>
<keyword evidence="8 10" id="KW-0408">Iron</keyword>
<gene>
    <name evidence="13" type="ORF">AXG93_4273s1150</name>
    <name evidence="12" type="ORF">Mp_7g14540</name>
</gene>
<evidence type="ECO:0000256" key="8">
    <source>
        <dbReference type="ARBA" id="ARBA00023004"/>
    </source>
</evidence>
<dbReference type="PROSITE" id="PS00086">
    <property type="entry name" value="CYTOCHROME_P450"/>
    <property type="match status" value="1"/>
</dbReference>
<dbReference type="GO" id="GO:0016020">
    <property type="term" value="C:membrane"/>
    <property type="evidence" value="ECO:0007669"/>
    <property type="project" value="UniProtKB-SubCell"/>
</dbReference>
<keyword evidence="3" id="KW-0812">Transmembrane</keyword>
<evidence type="ECO:0000256" key="3">
    <source>
        <dbReference type="ARBA" id="ARBA00022692"/>
    </source>
</evidence>
<comment type="similarity">
    <text evidence="2 11">Belongs to the cytochrome P450 family.</text>
</comment>
<dbReference type="SUPFAM" id="SSF48264">
    <property type="entry name" value="Cytochrome P450"/>
    <property type="match status" value="1"/>
</dbReference>
<evidence type="ECO:0000256" key="10">
    <source>
        <dbReference type="PIRSR" id="PIRSR602401-1"/>
    </source>
</evidence>
<dbReference type="GO" id="GO:0005506">
    <property type="term" value="F:iron ion binding"/>
    <property type="evidence" value="ECO:0007669"/>
    <property type="project" value="InterPro"/>
</dbReference>
<dbReference type="InterPro" id="IPR002401">
    <property type="entry name" value="Cyt_P450_E_grp-I"/>
</dbReference>
<dbReference type="EMBL" id="AP019872">
    <property type="protein sequence ID" value="BBN17442.1"/>
    <property type="molecule type" value="Genomic_DNA"/>
</dbReference>
<dbReference type="AlphaFoldDB" id="A0A176VEZ8"/>
<dbReference type="Pfam" id="PF00067">
    <property type="entry name" value="p450"/>
    <property type="match status" value="1"/>
</dbReference>
<keyword evidence="4 10" id="KW-0479">Metal-binding</keyword>
<evidence type="ECO:0000313" key="13">
    <source>
        <dbReference type="EMBL" id="OAE19420.1"/>
    </source>
</evidence>
<dbReference type="InterPro" id="IPR036396">
    <property type="entry name" value="Cyt_P450_sf"/>
</dbReference>
<evidence type="ECO:0000256" key="2">
    <source>
        <dbReference type="ARBA" id="ARBA00010617"/>
    </source>
</evidence>
<evidence type="ECO:0000313" key="14">
    <source>
        <dbReference type="Proteomes" id="UP000077202"/>
    </source>
</evidence>
<dbReference type="GO" id="GO:0016705">
    <property type="term" value="F:oxidoreductase activity, acting on paired donors, with incorporation or reduction of molecular oxygen"/>
    <property type="evidence" value="ECO:0007669"/>
    <property type="project" value="InterPro"/>
</dbReference>
<dbReference type="InterPro" id="IPR001128">
    <property type="entry name" value="Cyt_P450"/>
</dbReference>
<keyword evidence="6" id="KW-1133">Transmembrane helix</keyword>
<evidence type="ECO:0000256" key="9">
    <source>
        <dbReference type="ARBA" id="ARBA00023136"/>
    </source>
</evidence>
<keyword evidence="14" id="KW-1185">Reference proteome</keyword>
<feature type="binding site" description="axial binding residue" evidence="10">
    <location>
        <position position="420"/>
    </location>
    <ligand>
        <name>heme</name>
        <dbReference type="ChEBI" id="CHEBI:30413"/>
    </ligand>
    <ligandPart>
        <name>Fe</name>
        <dbReference type="ChEBI" id="CHEBI:18248"/>
    </ligandPart>
</feature>
<comment type="cofactor">
    <cofactor evidence="10">
        <name>heme</name>
        <dbReference type="ChEBI" id="CHEBI:30413"/>
    </cofactor>
</comment>
<dbReference type="EMBL" id="LVLJ01003865">
    <property type="protein sequence ID" value="OAE19420.1"/>
    <property type="molecule type" value="Genomic_DNA"/>
</dbReference>
<keyword evidence="5" id="KW-0444">Lipid biosynthesis</keyword>
<reference evidence="12" key="2">
    <citation type="journal article" date="2019" name="Curr. Biol.">
        <title>Chromatin organization in early land plants reveals an ancestral association between H3K27me3, transposons, and constitutive heterochromatin.</title>
        <authorList>
            <person name="Montgomery S.A."/>
            <person name="Tanizawa Y."/>
            <person name="Galik B."/>
            <person name="Wang N."/>
            <person name="Ito T."/>
            <person name="Mochizuki T."/>
            <person name="Akimcheva S."/>
            <person name="Bowman J."/>
            <person name="Cognat V."/>
            <person name="Drouard L."/>
            <person name="Ekker H."/>
            <person name="Houng S."/>
            <person name="Kohchi T."/>
            <person name="Lin S."/>
            <person name="Liu L.D."/>
            <person name="Nakamura Y."/>
            <person name="Valeeva L.R."/>
            <person name="Shakirov E.V."/>
            <person name="Shippen D.E."/>
            <person name="Wei W."/>
            <person name="Yagura M."/>
            <person name="Yamaoka S."/>
            <person name="Yamato K.T."/>
            <person name="Liu C."/>
            <person name="Berger F."/>
        </authorList>
    </citation>
    <scope>NUCLEOTIDE SEQUENCE [LARGE SCALE GENOMIC DNA]</scope>
    <source>
        <strain evidence="12">Tak-1</strain>
    </source>
</reference>
<evidence type="ECO:0000256" key="11">
    <source>
        <dbReference type="RuleBase" id="RU000461"/>
    </source>
</evidence>
<reference evidence="15" key="3">
    <citation type="journal article" date="2020" name="Curr. Biol.">
        <title>Chromatin organization in early land plants reveals an ancestral association between H3K27me3, transposons, and constitutive heterochromatin.</title>
        <authorList>
            <person name="Montgomery S.A."/>
            <person name="Tanizawa Y."/>
            <person name="Galik B."/>
            <person name="Wang N."/>
            <person name="Ito T."/>
            <person name="Mochizuki T."/>
            <person name="Akimcheva S."/>
            <person name="Bowman J.L."/>
            <person name="Cognat V."/>
            <person name="Marechal-Drouard L."/>
            <person name="Ekker H."/>
            <person name="Hong S.F."/>
            <person name="Kohchi T."/>
            <person name="Lin S.S."/>
            <person name="Liu L.D."/>
            <person name="Nakamura Y."/>
            <person name="Valeeva L.R."/>
            <person name="Shakirov E.V."/>
            <person name="Shippen D.E."/>
            <person name="Wei W.L."/>
            <person name="Yagura M."/>
            <person name="Yamaoka S."/>
            <person name="Yamato K.T."/>
            <person name="Liu C."/>
            <person name="Berger F."/>
        </authorList>
    </citation>
    <scope>NUCLEOTIDE SEQUENCE [LARGE SCALE GENOMIC DNA]</scope>
    <source>
        <strain evidence="15">Tak-1</strain>
    </source>
</reference>
<dbReference type="Proteomes" id="UP000077202">
    <property type="component" value="Unassembled WGS sequence"/>
</dbReference>
<keyword evidence="5" id="KW-0443">Lipid metabolism</keyword>
<dbReference type="GO" id="GO:0006694">
    <property type="term" value="P:steroid biosynthetic process"/>
    <property type="evidence" value="ECO:0007669"/>
    <property type="project" value="UniProtKB-KW"/>
</dbReference>
<dbReference type="PRINTS" id="PR00385">
    <property type="entry name" value="P450"/>
</dbReference>
<keyword evidence="10 11" id="KW-0349">Heme</keyword>
<dbReference type="PRINTS" id="PR00463">
    <property type="entry name" value="EP450I"/>
</dbReference>
<keyword evidence="9" id="KW-0472">Membrane</keyword>
<keyword evidence="11" id="KW-0503">Monooxygenase</keyword>
<keyword evidence="7 11" id="KW-0560">Oxidoreductase</keyword>
<dbReference type="Gene3D" id="1.10.630.10">
    <property type="entry name" value="Cytochrome P450"/>
    <property type="match status" value="1"/>
</dbReference>
<accession>A0A176VEZ8</accession>
<dbReference type="GO" id="GO:0016125">
    <property type="term" value="P:sterol metabolic process"/>
    <property type="evidence" value="ECO:0007669"/>
    <property type="project" value="TreeGrafter"/>
</dbReference>
<dbReference type="InterPro" id="IPR017972">
    <property type="entry name" value="Cyt_P450_CS"/>
</dbReference>
<dbReference type="Proteomes" id="UP001162541">
    <property type="component" value="Chromosome 7"/>
</dbReference>
<protein>
    <recommendedName>
        <fullName evidence="16">Cytochrome P450</fullName>
    </recommendedName>
</protein>
<evidence type="ECO:0000256" key="6">
    <source>
        <dbReference type="ARBA" id="ARBA00022989"/>
    </source>
</evidence>
<dbReference type="GO" id="GO:0020037">
    <property type="term" value="F:heme binding"/>
    <property type="evidence" value="ECO:0007669"/>
    <property type="project" value="InterPro"/>
</dbReference>
<evidence type="ECO:0000256" key="5">
    <source>
        <dbReference type="ARBA" id="ARBA00022955"/>
    </source>
</evidence>
<reference evidence="13 14" key="1">
    <citation type="submission" date="2016-03" db="EMBL/GenBank/DDBJ databases">
        <title>Mechanisms controlling the formation of the plant cell surface in tip-growing cells are functionally conserved among land plants.</title>
        <authorList>
            <person name="Honkanen S."/>
            <person name="Jones V.A."/>
            <person name="Morieri G."/>
            <person name="Champion C."/>
            <person name="Hetherington A.J."/>
            <person name="Kelly S."/>
            <person name="Saint-Marcoux D."/>
            <person name="Proust H."/>
            <person name="Prescott H."/>
            <person name="Dolan L."/>
        </authorList>
    </citation>
    <scope>NUCLEOTIDE SEQUENCE [LARGE SCALE GENOMIC DNA]</scope>
    <source>
        <strain evidence="14">cv. Tak-1 and cv. Tak-2</strain>
        <tissue evidence="13">Whole gametophyte</tissue>
    </source>
</reference>
<name>A0A176VEZ8_MARPO</name>